<feature type="domain" description="Sigma-54 factor interaction" evidence="6">
    <location>
        <begin position="332"/>
        <end position="553"/>
    </location>
</feature>
<keyword evidence="7" id="KW-0808">Transferase</keyword>
<dbReference type="InterPro" id="IPR013767">
    <property type="entry name" value="PAS_fold"/>
</dbReference>
<dbReference type="Gene3D" id="1.10.10.60">
    <property type="entry name" value="Homeodomain-like"/>
    <property type="match status" value="1"/>
</dbReference>
<sequence length="636" mass="69592">MPSDSQPHQPWPDYLQASWLRCAHQTSREHWHPPHSARGQTLHSLRQRKRDLLTTGEMALEDLYEYMEGRPCALLLTDESGCLLARTGHGETLAELEALGFGLGAFFSEGRIGTNAINLAALAGIPLVVSGTQHFNQTLHPWHCCASPVYNSNGRQVAIVALICKLDAAAAGDLALTVGAGRELAHLLQMETLMQESQRHLSELYALLDGMDDGVLAWDPQGRLRYLNALAAQRLRLDPALCLGQPLERQLLLPQRLRLAIEGQTPLSHVELTLELTGGRAEEQSGEFINVLLSLKPLPGPDGVSFIALLHPLDRLRAINQLRQAVPELSALVGVSSAMRKLLRHARQATQSQGPVLLRGEEEVGKVQLAEAIHFGSDRAAGPLIILNCQALPSERMALELMGSDESGQERAGKFELAHGGTLVLEQVEYLPAPMQAALLQLLKTGRIQRFDSARILPLRVRIIATSSAALEQRVQEGQFGRQLLYALQACELRVPGLRERVADLPALIDQQLGAQGREPVRHFSPAALDCLLAYPWPGNLGELRSAVEHALLHSQEGPIPPQALPAAIRHGHQLLAGEVVGQPLLSLAELERQAILRCAHACQGQVSLMAQHLGISRTTLWRKLKQWQIEPGKQG</sequence>
<dbReference type="GO" id="GO:0016301">
    <property type="term" value="F:kinase activity"/>
    <property type="evidence" value="ECO:0007669"/>
    <property type="project" value="UniProtKB-KW"/>
</dbReference>
<dbReference type="Gene3D" id="3.30.450.20">
    <property type="entry name" value="PAS domain"/>
    <property type="match status" value="1"/>
</dbReference>
<dbReference type="InterPro" id="IPR000014">
    <property type="entry name" value="PAS"/>
</dbReference>
<dbReference type="InterPro" id="IPR035965">
    <property type="entry name" value="PAS-like_dom_sf"/>
</dbReference>
<dbReference type="PANTHER" id="PTHR32071">
    <property type="entry name" value="TRANSCRIPTIONAL REGULATORY PROTEIN"/>
    <property type="match status" value="1"/>
</dbReference>
<dbReference type="InterPro" id="IPR002197">
    <property type="entry name" value="HTH_Fis"/>
</dbReference>
<evidence type="ECO:0000313" key="8">
    <source>
        <dbReference type="Proteomes" id="UP001596132"/>
    </source>
</evidence>
<evidence type="ECO:0000259" key="6">
    <source>
        <dbReference type="PROSITE" id="PS50045"/>
    </source>
</evidence>
<accession>A0ABW0YCN9</accession>
<dbReference type="Pfam" id="PF02954">
    <property type="entry name" value="HTH_8"/>
    <property type="match status" value="1"/>
</dbReference>
<protein>
    <submittedName>
        <fullName evidence="7">Dihydroxyacetone kinase operon transcriptional regulator DhaR</fullName>
    </submittedName>
</protein>
<dbReference type="Pfam" id="PF00158">
    <property type="entry name" value="Sigma54_activat"/>
    <property type="match status" value="1"/>
</dbReference>
<reference evidence="8" key="1">
    <citation type="journal article" date="2019" name="Int. J. Syst. Evol. Microbiol.">
        <title>The Global Catalogue of Microorganisms (GCM) 10K type strain sequencing project: providing services to taxonomists for standard genome sequencing and annotation.</title>
        <authorList>
            <consortium name="The Broad Institute Genomics Platform"/>
            <consortium name="The Broad Institute Genome Sequencing Center for Infectious Disease"/>
            <person name="Wu L."/>
            <person name="Ma J."/>
        </authorList>
    </citation>
    <scope>NUCLEOTIDE SEQUENCE [LARGE SCALE GENOMIC DNA]</scope>
    <source>
        <strain evidence="8">KCTC 15012</strain>
    </source>
</reference>
<name>A0ABW0YCN9_9GAMM</name>
<dbReference type="InterPro" id="IPR009057">
    <property type="entry name" value="Homeodomain-like_sf"/>
</dbReference>
<organism evidence="7 8">
    <name type="scientific">Aeromonas eucrenophila</name>
    <dbReference type="NCBI Taxonomy" id="649"/>
    <lineage>
        <taxon>Bacteria</taxon>
        <taxon>Pseudomonadati</taxon>
        <taxon>Pseudomonadota</taxon>
        <taxon>Gammaproteobacteria</taxon>
        <taxon>Aeromonadales</taxon>
        <taxon>Aeromonadaceae</taxon>
        <taxon>Aeromonas</taxon>
    </lineage>
</organism>
<dbReference type="SMART" id="SM00091">
    <property type="entry name" value="PAS"/>
    <property type="match status" value="1"/>
</dbReference>
<evidence type="ECO:0000256" key="2">
    <source>
        <dbReference type="ARBA" id="ARBA00022840"/>
    </source>
</evidence>
<keyword evidence="8" id="KW-1185">Reference proteome</keyword>
<evidence type="ECO:0000256" key="1">
    <source>
        <dbReference type="ARBA" id="ARBA00022741"/>
    </source>
</evidence>
<evidence type="ECO:0000256" key="5">
    <source>
        <dbReference type="ARBA" id="ARBA00023163"/>
    </source>
</evidence>
<dbReference type="RefSeq" id="WP_378051762.1">
    <property type="nucleotide sequence ID" value="NZ_CDDF01000015.1"/>
</dbReference>
<dbReference type="InterPro" id="IPR002078">
    <property type="entry name" value="Sigma_54_int"/>
</dbReference>
<dbReference type="CDD" id="cd00009">
    <property type="entry name" value="AAA"/>
    <property type="match status" value="1"/>
</dbReference>
<proteinExistence type="predicted"/>
<keyword evidence="3" id="KW-0805">Transcription regulation</keyword>
<evidence type="ECO:0000313" key="7">
    <source>
        <dbReference type="EMBL" id="MFC5706323.1"/>
    </source>
</evidence>
<dbReference type="Gene3D" id="1.10.8.60">
    <property type="match status" value="1"/>
</dbReference>
<keyword evidence="2" id="KW-0067">ATP-binding</keyword>
<keyword evidence="1" id="KW-0547">Nucleotide-binding</keyword>
<dbReference type="PROSITE" id="PS50045">
    <property type="entry name" value="SIGMA54_INTERACT_4"/>
    <property type="match status" value="1"/>
</dbReference>
<gene>
    <name evidence="7" type="primary">dhaR</name>
    <name evidence="7" type="ORF">ACFPVW_09690</name>
</gene>
<dbReference type="InterPro" id="IPR058031">
    <property type="entry name" value="AAA_lid_NorR"/>
</dbReference>
<dbReference type="NCBIfam" id="NF008485">
    <property type="entry name" value="PRK11388.1"/>
    <property type="match status" value="1"/>
</dbReference>
<keyword evidence="7" id="KW-0418">Kinase</keyword>
<dbReference type="Pfam" id="PF01590">
    <property type="entry name" value="GAF"/>
    <property type="match status" value="1"/>
</dbReference>
<dbReference type="SUPFAM" id="SSF52540">
    <property type="entry name" value="P-loop containing nucleoside triphosphate hydrolases"/>
    <property type="match status" value="1"/>
</dbReference>
<dbReference type="SUPFAM" id="SSF55785">
    <property type="entry name" value="PYP-like sensor domain (PAS domain)"/>
    <property type="match status" value="1"/>
</dbReference>
<dbReference type="Gene3D" id="3.40.50.300">
    <property type="entry name" value="P-loop containing nucleotide triphosphate hydrolases"/>
    <property type="match status" value="1"/>
</dbReference>
<dbReference type="InterPro" id="IPR029016">
    <property type="entry name" value="GAF-like_dom_sf"/>
</dbReference>
<dbReference type="InterPro" id="IPR003018">
    <property type="entry name" value="GAF"/>
</dbReference>
<dbReference type="SUPFAM" id="SSF46689">
    <property type="entry name" value="Homeodomain-like"/>
    <property type="match status" value="1"/>
</dbReference>
<dbReference type="Proteomes" id="UP001596132">
    <property type="component" value="Unassembled WGS sequence"/>
</dbReference>
<dbReference type="InterPro" id="IPR027417">
    <property type="entry name" value="P-loop_NTPase"/>
</dbReference>
<dbReference type="PANTHER" id="PTHR32071:SF117">
    <property type="entry name" value="PTS-DEPENDENT DIHYDROXYACETONE KINASE OPERON REGULATORY PROTEIN-RELATED"/>
    <property type="match status" value="1"/>
</dbReference>
<dbReference type="EMBL" id="JBHSPP010000009">
    <property type="protein sequence ID" value="MFC5706323.1"/>
    <property type="molecule type" value="Genomic_DNA"/>
</dbReference>
<keyword evidence="5" id="KW-0804">Transcription</keyword>
<comment type="caution">
    <text evidence="7">The sequence shown here is derived from an EMBL/GenBank/DDBJ whole genome shotgun (WGS) entry which is preliminary data.</text>
</comment>
<dbReference type="Gene3D" id="3.30.450.40">
    <property type="match status" value="1"/>
</dbReference>
<keyword evidence="4" id="KW-0238">DNA-binding</keyword>
<dbReference type="Pfam" id="PF25601">
    <property type="entry name" value="AAA_lid_14"/>
    <property type="match status" value="1"/>
</dbReference>
<evidence type="ECO:0000256" key="4">
    <source>
        <dbReference type="ARBA" id="ARBA00023125"/>
    </source>
</evidence>
<evidence type="ECO:0000256" key="3">
    <source>
        <dbReference type="ARBA" id="ARBA00023015"/>
    </source>
</evidence>
<dbReference type="Pfam" id="PF00989">
    <property type="entry name" value="PAS"/>
    <property type="match status" value="1"/>
</dbReference>